<proteinExistence type="inferred from homology"/>
<gene>
    <name evidence="3" type="ORF">FRZ00_32135</name>
</gene>
<dbReference type="AlphaFoldDB" id="A0A5N5VZN7"/>
<reference evidence="3 4" key="1">
    <citation type="journal article" date="2019" name="Microb. Cell Fact.">
        <title>Exploring novel herbicidin analogues by transcriptional regulator overexpression and MS/MS molecular networking.</title>
        <authorList>
            <person name="Shi Y."/>
            <person name="Gu R."/>
            <person name="Li Y."/>
            <person name="Wang X."/>
            <person name="Ren W."/>
            <person name="Li X."/>
            <person name="Wang L."/>
            <person name="Xie Y."/>
            <person name="Hong B."/>
        </authorList>
    </citation>
    <scope>NUCLEOTIDE SEQUENCE [LARGE SCALE GENOMIC DNA]</scope>
    <source>
        <strain evidence="3 4">US-43</strain>
    </source>
</reference>
<feature type="domain" description="NAD-dependent epimerase/dehydratase" evidence="2">
    <location>
        <begin position="11"/>
        <end position="249"/>
    </location>
</feature>
<dbReference type="Proteomes" id="UP000327000">
    <property type="component" value="Unassembled WGS sequence"/>
</dbReference>
<sequence>MNAQDGKRPLVTVLGASGFIGSAVAAELVRRPVRLRLVTRGHRPPAAVADAKDVELRTADATDPAALAAAVDGSDVVVHLLADLSGDINWRGADPVAERVNVGTMRHLTDVLRPGPGGRPVTVIYAGAASQVGLTAAPRIDGSEPDEPQGAYDRQKLAAQRVLEQATRAGDVHGITLRLPTVIGCAPGRTTSKGVVAAMTKRALAGEPITMWHDGTVLRDLLHVDDVARAFAAALEHGHELVGRHWLIGSGHGEPLGAVFRRIADLVAERTGRPPVPVLTVDPPEYAELADFHSVEIDASAFRGVTGWQPRLTLDQALERTVDALYRHTVDAPEGPGPRP</sequence>
<dbReference type="InterPro" id="IPR036291">
    <property type="entry name" value="NAD(P)-bd_dom_sf"/>
</dbReference>
<keyword evidence="4" id="KW-1185">Reference proteome</keyword>
<accession>A0A5N5VZN7</accession>
<dbReference type="Gene3D" id="3.40.50.720">
    <property type="entry name" value="NAD(P)-binding Rossmann-like Domain"/>
    <property type="match status" value="1"/>
</dbReference>
<evidence type="ECO:0000256" key="1">
    <source>
        <dbReference type="ARBA" id="ARBA00007637"/>
    </source>
</evidence>
<evidence type="ECO:0000259" key="2">
    <source>
        <dbReference type="Pfam" id="PF01370"/>
    </source>
</evidence>
<dbReference type="PANTHER" id="PTHR43000">
    <property type="entry name" value="DTDP-D-GLUCOSE 4,6-DEHYDRATASE-RELATED"/>
    <property type="match status" value="1"/>
</dbReference>
<evidence type="ECO:0000313" key="3">
    <source>
        <dbReference type="EMBL" id="KAB7833781.1"/>
    </source>
</evidence>
<dbReference type="Pfam" id="PF01370">
    <property type="entry name" value="Epimerase"/>
    <property type="match status" value="1"/>
</dbReference>
<comment type="similarity">
    <text evidence="1">Belongs to the NAD(P)-dependent epimerase/dehydratase family.</text>
</comment>
<dbReference type="OrthoDB" id="3288614at2"/>
<protein>
    <submittedName>
        <fullName evidence="3">NAD(P)-dependent oxidoreductase</fullName>
    </submittedName>
</protein>
<dbReference type="SUPFAM" id="SSF51735">
    <property type="entry name" value="NAD(P)-binding Rossmann-fold domains"/>
    <property type="match status" value="1"/>
</dbReference>
<organism evidence="3 4">
    <name type="scientific">Streptomyces mobaraensis</name>
    <name type="common">Streptoverticillium mobaraense</name>
    <dbReference type="NCBI Taxonomy" id="35621"/>
    <lineage>
        <taxon>Bacteria</taxon>
        <taxon>Bacillati</taxon>
        <taxon>Actinomycetota</taxon>
        <taxon>Actinomycetes</taxon>
        <taxon>Kitasatosporales</taxon>
        <taxon>Streptomycetaceae</taxon>
        <taxon>Streptomyces</taxon>
    </lineage>
</organism>
<comment type="caution">
    <text evidence="3">The sequence shown here is derived from an EMBL/GenBank/DDBJ whole genome shotgun (WGS) entry which is preliminary data.</text>
</comment>
<evidence type="ECO:0000313" key="4">
    <source>
        <dbReference type="Proteomes" id="UP000327000"/>
    </source>
</evidence>
<name>A0A5N5VZN7_STRMB</name>
<dbReference type="InterPro" id="IPR001509">
    <property type="entry name" value="Epimerase_deHydtase"/>
</dbReference>
<dbReference type="RefSeq" id="WP_152265941.1">
    <property type="nucleotide sequence ID" value="NZ_VOKX01000127.1"/>
</dbReference>
<dbReference type="EMBL" id="VOKX01000127">
    <property type="protein sequence ID" value="KAB7833781.1"/>
    <property type="molecule type" value="Genomic_DNA"/>
</dbReference>